<comment type="caution">
    <text evidence="4">The sequence shown here is derived from an EMBL/GenBank/DDBJ whole genome shotgun (WGS) entry which is preliminary data.</text>
</comment>
<dbReference type="InterPro" id="IPR012336">
    <property type="entry name" value="Thioredoxin-like_fold"/>
</dbReference>
<organism evidence="4 5">
    <name type="scientific">Herpetosiphon gulosus</name>
    <dbReference type="NCBI Taxonomy" id="1973496"/>
    <lineage>
        <taxon>Bacteria</taxon>
        <taxon>Bacillati</taxon>
        <taxon>Chloroflexota</taxon>
        <taxon>Chloroflexia</taxon>
        <taxon>Herpetosiphonales</taxon>
        <taxon>Herpetosiphonaceae</taxon>
        <taxon>Herpetosiphon</taxon>
    </lineage>
</organism>
<dbReference type="RefSeq" id="WP_345723589.1">
    <property type="nucleotide sequence ID" value="NZ_BAABRU010000014.1"/>
</dbReference>
<dbReference type="PANTHER" id="PTHR13887:SF56">
    <property type="entry name" value="THIOREDOXIN-LIKE REDUCTASE RV2466C"/>
    <property type="match status" value="1"/>
</dbReference>
<dbReference type="Proteomes" id="UP001428290">
    <property type="component" value="Unassembled WGS sequence"/>
</dbReference>
<evidence type="ECO:0000256" key="2">
    <source>
        <dbReference type="SAM" id="SignalP"/>
    </source>
</evidence>
<keyword evidence="2" id="KW-0732">Signal</keyword>
<dbReference type="Pfam" id="PF13462">
    <property type="entry name" value="Thioredoxin_4"/>
    <property type="match status" value="1"/>
</dbReference>
<feature type="domain" description="Thioredoxin" evidence="3">
    <location>
        <begin position="34"/>
        <end position="239"/>
    </location>
</feature>
<keyword evidence="5" id="KW-1185">Reference proteome</keyword>
<feature type="signal peptide" evidence="2">
    <location>
        <begin position="1"/>
        <end position="21"/>
    </location>
</feature>
<evidence type="ECO:0000313" key="5">
    <source>
        <dbReference type="Proteomes" id="UP001428290"/>
    </source>
</evidence>
<evidence type="ECO:0000259" key="3">
    <source>
        <dbReference type="PROSITE" id="PS51352"/>
    </source>
</evidence>
<comment type="similarity">
    <text evidence="1">Belongs to the thioredoxin family. DsbA subfamily.</text>
</comment>
<name>A0ABP9X3K9_9CHLR</name>
<proteinExistence type="inferred from homology"/>
<dbReference type="InterPro" id="IPR036249">
    <property type="entry name" value="Thioredoxin-like_sf"/>
</dbReference>
<dbReference type="EMBL" id="BAABRU010000014">
    <property type="protein sequence ID" value="GAA5530002.1"/>
    <property type="molecule type" value="Genomic_DNA"/>
</dbReference>
<accession>A0ABP9X3K9</accession>
<feature type="chain" id="PRO_5046613918" description="Thioredoxin domain-containing protein" evidence="2">
    <location>
        <begin position="22"/>
        <end position="241"/>
    </location>
</feature>
<dbReference type="SUPFAM" id="SSF52833">
    <property type="entry name" value="Thioredoxin-like"/>
    <property type="match status" value="1"/>
</dbReference>
<protein>
    <recommendedName>
        <fullName evidence="3">Thioredoxin domain-containing protein</fullName>
    </recommendedName>
</protein>
<dbReference type="PROSITE" id="PS51352">
    <property type="entry name" value="THIOREDOXIN_2"/>
    <property type="match status" value="1"/>
</dbReference>
<evidence type="ECO:0000256" key="1">
    <source>
        <dbReference type="ARBA" id="ARBA00005791"/>
    </source>
</evidence>
<sequence length="241" mass="25984">MTRRIALIILALALASCGSYESDSSRQVSIRPTIVPSTPAPPAAQDSLGIASEFIPLAKPAQIPADDQRSMGDPNAPVTIVEYSDFQCPFCQRHHVSVFPELKAKYIDTGMVRYVFRNYIAVESHTSAPAAGVASFCAMDQNKFWEMYDILFVRASEWGVDPNLAPTVMLKYAEELDLDTAAFAKCQADPAVLAQVNAETAEAVAAQATGTPAFFIGNYIIPGAYPIEGFDAAIALANQNQ</sequence>
<dbReference type="Gene3D" id="3.40.30.10">
    <property type="entry name" value="Glutaredoxin"/>
    <property type="match status" value="1"/>
</dbReference>
<reference evidence="4 5" key="1">
    <citation type="submission" date="2024-02" db="EMBL/GenBank/DDBJ databases">
        <title>Herpetosiphon gulosus NBRC 112829.</title>
        <authorList>
            <person name="Ichikawa N."/>
            <person name="Katano-Makiyama Y."/>
            <person name="Hidaka K."/>
        </authorList>
    </citation>
    <scope>NUCLEOTIDE SEQUENCE [LARGE SCALE GENOMIC DNA]</scope>
    <source>
        <strain evidence="4 5">NBRC 112829</strain>
    </source>
</reference>
<dbReference type="PROSITE" id="PS51257">
    <property type="entry name" value="PROKAR_LIPOPROTEIN"/>
    <property type="match status" value="1"/>
</dbReference>
<dbReference type="InterPro" id="IPR013766">
    <property type="entry name" value="Thioredoxin_domain"/>
</dbReference>
<dbReference type="PANTHER" id="PTHR13887">
    <property type="entry name" value="GLUTATHIONE S-TRANSFERASE KAPPA"/>
    <property type="match status" value="1"/>
</dbReference>
<gene>
    <name evidence="4" type="ORF">Hgul01_03816</name>
</gene>
<evidence type="ECO:0000313" key="4">
    <source>
        <dbReference type="EMBL" id="GAA5530002.1"/>
    </source>
</evidence>